<dbReference type="AlphaFoldDB" id="A0AAV1DXZ2"/>
<reference evidence="2" key="1">
    <citation type="submission" date="2023-03" db="EMBL/GenBank/DDBJ databases">
        <authorList>
            <person name="Julca I."/>
        </authorList>
    </citation>
    <scope>NUCLEOTIDE SEQUENCE</scope>
</reference>
<gene>
    <name evidence="2" type="ORF">OLC1_LOCUS19721</name>
</gene>
<sequence>MGNCQAIDNASLVIQHPNGRADKLYTPVTASEIMKMNPGHYVALLLTTTFCPPSNTGNSTSAAAAANKISTHQQQQQPLRITRIKLLKPTDTLLLGHVYRLITNREVMKGLWAKKYAKMKKQLSSSSSSSDEKEEGLTAQEISDLEEAVRKYELDKNNRKTKQERQRSKTSQSANSVGVKSRAWQPSLQSISEATS</sequence>
<organism evidence="2 3">
    <name type="scientific">Oldenlandia corymbosa var. corymbosa</name>
    <dbReference type="NCBI Taxonomy" id="529605"/>
    <lineage>
        <taxon>Eukaryota</taxon>
        <taxon>Viridiplantae</taxon>
        <taxon>Streptophyta</taxon>
        <taxon>Embryophyta</taxon>
        <taxon>Tracheophyta</taxon>
        <taxon>Spermatophyta</taxon>
        <taxon>Magnoliopsida</taxon>
        <taxon>eudicotyledons</taxon>
        <taxon>Gunneridae</taxon>
        <taxon>Pentapetalae</taxon>
        <taxon>asterids</taxon>
        <taxon>lamiids</taxon>
        <taxon>Gentianales</taxon>
        <taxon>Rubiaceae</taxon>
        <taxon>Rubioideae</taxon>
        <taxon>Spermacoceae</taxon>
        <taxon>Hedyotis-Oldenlandia complex</taxon>
        <taxon>Oldenlandia</taxon>
    </lineage>
</organism>
<proteinExistence type="predicted"/>
<feature type="compositionally biased region" description="Basic and acidic residues" evidence="1">
    <location>
        <begin position="147"/>
        <end position="167"/>
    </location>
</feature>
<name>A0AAV1DXZ2_OLDCO</name>
<dbReference type="EMBL" id="OX459124">
    <property type="protein sequence ID" value="CAI9112549.1"/>
    <property type="molecule type" value="Genomic_DNA"/>
</dbReference>
<dbReference type="PANTHER" id="PTHR33413">
    <property type="entry name" value="EXPRESSED PROTEIN"/>
    <property type="match status" value="1"/>
</dbReference>
<dbReference type="InterPro" id="IPR025322">
    <property type="entry name" value="PADRE_dom"/>
</dbReference>
<evidence type="ECO:0000256" key="1">
    <source>
        <dbReference type="SAM" id="MobiDB-lite"/>
    </source>
</evidence>
<dbReference type="Proteomes" id="UP001161247">
    <property type="component" value="Chromosome 7"/>
</dbReference>
<dbReference type="PANTHER" id="PTHR33413:SF33">
    <property type="entry name" value="MEDIATOR OF RNA POLYMERASE II TRANSCRIPTION SUBUNIT 29"/>
    <property type="match status" value="1"/>
</dbReference>
<evidence type="ECO:0000313" key="3">
    <source>
        <dbReference type="Proteomes" id="UP001161247"/>
    </source>
</evidence>
<evidence type="ECO:0000313" key="2">
    <source>
        <dbReference type="EMBL" id="CAI9112549.1"/>
    </source>
</evidence>
<protein>
    <submittedName>
        <fullName evidence="2">OLC1v1013011C1</fullName>
    </submittedName>
</protein>
<feature type="compositionally biased region" description="Polar residues" evidence="1">
    <location>
        <begin position="169"/>
        <end position="196"/>
    </location>
</feature>
<keyword evidence="3" id="KW-1185">Reference proteome</keyword>
<accession>A0AAV1DXZ2</accession>
<feature type="region of interest" description="Disordered" evidence="1">
    <location>
        <begin position="122"/>
        <end position="196"/>
    </location>
</feature>
<dbReference type="Pfam" id="PF14009">
    <property type="entry name" value="PADRE"/>
    <property type="match status" value="1"/>
</dbReference>